<dbReference type="Pfam" id="PF03644">
    <property type="entry name" value="Glyco_hydro_85"/>
    <property type="match status" value="1"/>
</dbReference>
<evidence type="ECO:0000259" key="1">
    <source>
        <dbReference type="Pfam" id="PF03644"/>
    </source>
</evidence>
<dbReference type="PROSITE" id="PS51257">
    <property type="entry name" value="PROKAR_LIPOPROTEIN"/>
    <property type="match status" value="1"/>
</dbReference>
<protein>
    <recommendedName>
        <fullName evidence="1">Cytosolic endo-beta-N-acetylglucosaminidase TIM barrel domain-containing protein</fullName>
    </recommendedName>
</protein>
<evidence type="ECO:0000313" key="3">
    <source>
        <dbReference type="Proteomes" id="UP001156870"/>
    </source>
</evidence>
<evidence type="ECO:0000313" key="2">
    <source>
        <dbReference type="EMBL" id="GLS25166.1"/>
    </source>
</evidence>
<dbReference type="Gene3D" id="2.60.120.260">
    <property type="entry name" value="Galactose-binding domain-like"/>
    <property type="match status" value="1"/>
</dbReference>
<dbReference type="GO" id="GO:0005829">
    <property type="term" value="C:cytosol"/>
    <property type="evidence" value="ECO:0007669"/>
    <property type="project" value="UniProtKB-SubCell"/>
</dbReference>
<dbReference type="PANTHER" id="PTHR13246">
    <property type="entry name" value="ENDO BETA N-ACETYLGLUCOSAMINIDASE"/>
    <property type="match status" value="1"/>
</dbReference>
<dbReference type="InterPro" id="IPR005201">
    <property type="entry name" value="TIM_ENGase"/>
</dbReference>
<dbReference type="CDD" id="cd06547">
    <property type="entry name" value="GH85_ENGase"/>
    <property type="match status" value="1"/>
</dbReference>
<feature type="domain" description="Cytosolic endo-beta-N-acetylglucosaminidase TIM barrel" evidence="1">
    <location>
        <begin position="121"/>
        <end position="456"/>
    </location>
</feature>
<reference evidence="2 3" key="1">
    <citation type="journal article" date="2014" name="Int. J. Syst. Evol. Microbiol.">
        <title>Complete genome sequence of Corynebacterium casei LMG S-19264T (=DSM 44701T), isolated from a smear-ripened cheese.</title>
        <authorList>
            <consortium name="US DOE Joint Genome Institute (JGI-PGF)"/>
            <person name="Walter F."/>
            <person name="Albersmeier A."/>
            <person name="Kalinowski J."/>
            <person name="Ruckert C."/>
        </authorList>
    </citation>
    <scope>NUCLEOTIDE SEQUENCE [LARGE SCALE GENOMIC DNA]</scope>
    <source>
        <strain evidence="2 3">NBRC 110095</strain>
    </source>
</reference>
<comment type="caution">
    <text evidence="2">The sequence shown here is derived from an EMBL/GenBank/DDBJ whole genome shotgun (WGS) entry which is preliminary data.</text>
</comment>
<dbReference type="Gene3D" id="3.20.20.80">
    <property type="entry name" value="Glycosidases"/>
    <property type="match status" value="1"/>
</dbReference>
<dbReference type="AlphaFoldDB" id="A0AA37T7H3"/>
<accession>A0AA37T7H3</accession>
<keyword evidence="3" id="KW-1185">Reference proteome</keyword>
<dbReference type="RefSeq" id="WP_232595293.1">
    <property type="nucleotide sequence ID" value="NZ_BSPD01000023.1"/>
</dbReference>
<dbReference type="InterPro" id="IPR032979">
    <property type="entry name" value="ENGase"/>
</dbReference>
<gene>
    <name evidence="2" type="ORF">GCM10007877_08800</name>
</gene>
<dbReference type="GO" id="GO:0033925">
    <property type="term" value="F:mannosyl-glycoprotein endo-beta-N-acetylglucosaminidase activity"/>
    <property type="evidence" value="ECO:0007669"/>
    <property type="project" value="InterPro"/>
</dbReference>
<organism evidence="2 3">
    <name type="scientific">Marinibactrum halimedae</name>
    <dbReference type="NCBI Taxonomy" id="1444977"/>
    <lineage>
        <taxon>Bacteria</taxon>
        <taxon>Pseudomonadati</taxon>
        <taxon>Pseudomonadota</taxon>
        <taxon>Gammaproteobacteria</taxon>
        <taxon>Cellvibrionales</taxon>
        <taxon>Cellvibrionaceae</taxon>
        <taxon>Marinibactrum</taxon>
    </lineage>
</organism>
<dbReference type="PANTHER" id="PTHR13246:SF1">
    <property type="entry name" value="CYTOSOLIC ENDO-BETA-N-ACETYLGLUCOSAMINIDASE"/>
    <property type="match status" value="1"/>
</dbReference>
<name>A0AA37T7H3_9GAMM</name>
<dbReference type="Proteomes" id="UP001156870">
    <property type="component" value="Unassembled WGS sequence"/>
</dbReference>
<proteinExistence type="predicted"/>
<dbReference type="EMBL" id="BSPD01000023">
    <property type="protein sequence ID" value="GLS25166.1"/>
    <property type="molecule type" value="Genomic_DNA"/>
</dbReference>
<sequence>MIKRKNKPGLLSQPFTAPLLSLACALFNTGCTELNSEEPIVPSTPVSSTTIISDKPPFALTLAQVKEWSPNSTLSTASNVSSVPLANRRPTFLNAAQKSLDTSVKVLYAPDGMNNFSNYLTTQESFNLYNFTHWPYIDVLNWFAGTADHTVQIPAKPWVETAHKNGVKVIGSVFFAIDQWGGNPATMELFLEQDDQGHFIFADQLIRIADYYGFDGWLINQETHLTSIKDENNNLVKDEKDPETGKRLAKQLLTFMKYLTAKAPKEMEIHWYDSMVMSGEVKWQNALNDNNKMFLQDDVASADAIFLNYWWDQPMIQNSHQKALEIGRSPYDVYVGADLWPSRTAQKAFENDTWIDDLFVENGTRGLGSIALFAPNFNYNYDSPNSTLPSPYANFKEHPERVMSFYEGEQQLFGGDDLNPFYPDEGWKGIGRYVPAKTTLTTLPFETTFNTGQGKKRVEEGVLLSGEWTDIRQQSPLPTWQFAVLSNNNQTTKADNLIVKNVRYDFDTVFDGGSSLLLENTQTDFDIDIPLYGTFLSLKNPFSLNVVFSGDSSGTQVYLDLENRGRAFFDLSSPSASVKTINSWTSVTFDLSEFEGMTIQKIGIVQQASTNRSASLNIGRLSIQ</sequence>